<dbReference type="AlphaFoldDB" id="A0A1I7SIY1"/>
<dbReference type="WBParaSite" id="BXY_1300400.1">
    <property type="protein sequence ID" value="BXY_1300400.1"/>
    <property type="gene ID" value="BXY_1300400"/>
</dbReference>
<organism evidence="1 2">
    <name type="scientific">Bursaphelenchus xylophilus</name>
    <name type="common">Pinewood nematode worm</name>
    <name type="synonym">Aphelenchoides xylophilus</name>
    <dbReference type="NCBI Taxonomy" id="6326"/>
    <lineage>
        <taxon>Eukaryota</taxon>
        <taxon>Metazoa</taxon>
        <taxon>Ecdysozoa</taxon>
        <taxon>Nematoda</taxon>
        <taxon>Chromadorea</taxon>
        <taxon>Rhabditida</taxon>
        <taxon>Tylenchina</taxon>
        <taxon>Tylenchomorpha</taxon>
        <taxon>Aphelenchoidea</taxon>
        <taxon>Aphelenchoididae</taxon>
        <taxon>Bursaphelenchus</taxon>
    </lineage>
</organism>
<protein>
    <submittedName>
        <fullName evidence="2">Saccharopine dehydrogenase</fullName>
    </submittedName>
</protein>
<proteinExistence type="predicted"/>
<evidence type="ECO:0000313" key="1">
    <source>
        <dbReference type="Proteomes" id="UP000095284"/>
    </source>
</evidence>
<accession>A0A1I7SIY1</accession>
<name>A0A1I7SIY1_BURXY</name>
<evidence type="ECO:0000313" key="2">
    <source>
        <dbReference type="WBParaSite" id="BXY_1300400.1"/>
    </source>
</evidence>
<dbReference type="Proteomes" id="UP000095284">
    <property type="component" value="Unplaced"/>
</dbReference>
<sequence length="101" mass="11076">DMKSPSHGELLTSSMKAVFEVCMYRYDEVDTTRMFIDGPLTLMAAVGALVGAKLAVKFLAQAGLNRDLTAAYRDGPDPVAKNVPFYIQQVSKMWQNASLTT</sequence>
<reference evidence="2" key="1">
    <citation type="submission" date="2016-11" db="UniProtKB">
        <authorList>
            <consortium name="WormBaseParasite"/>
        </authorList>
    </citation>
    <scope>IDENTIFICATION</scope>
</reference>